<dbReference type="InterPro" id="IPR029058">
    <property type="entry name" value="AB_hydrolase_fold"/>
</dbReference>
<dbReference type="InterPro" id="IPR001375">
    <property type="entry name" value="Peptidase_S9_cat"/>
</dbReference>
<evidence type="ECO:0000313" key="9">
    <source>
        <dbReference type="Proteomes" id="UP000235050"/>
    </source>
</evidence>
<dbReference type="Gene3D" id="3.40.50.1820">
    <property type="entry name" value="alpha/beta hydrolase"/>
    <property type="match status" value="1"/>
</dbReference>
<accession>A0A2N5J951</accession>
<gene>
    <name evidence="8" type="ORF">Uis1B_1454</name>
</gene>
<dbReference type="RefSeq" id="WP_101617021.1">
    <property type="nucleotide sequence ID" value="NZ_NMWU01000025.1"/>
</dbReference>
<sequence length="840" mass="94690">MTSSDYQGDPAFDDVAGLKPPYAVKEPSRRAAQGDVFDDPYEWMRDKESARTQQYVAAQNEYCERRMAGLKTLRGTLFEEIKSRIQQTDMSVPTRMNDYWYFTRTEEGKQYGIQCRVPVRDADDWDPPTINANGMLADSQEDQTEEVVFDCNVESEGHDFFNVGGLDLSHDGRYLAYSVDTAGNERYDLRIRDLRTGEDFPEVIHEVAGGGCITPDGRWVFYTRVDEAWRPYCVWRHRIGASPDEDVEVYHDPDDRFWVGVGTSFDEQHIIIESSSKTTSEVLMLPVETPEGEFRPFIERQPGVEYDVSFARFEDERGDIPVAMVIHNVSNPNFEIDVIDMRLHKPPYKLGEGMCVAQGSPAGCEPPRGVTPSPATRATFYQSVGTICSNPRNPAVLQDVQGLRIEGIAMYKHFVALSYRANSLPHLAVMPKRQAKEDFLANRQWGFGEVLPRVEGKLYSIGMSGNPSYEAPRMRYTTMSYTQPGELHEYDPETDEDVLLKRSTVLGDYNPADYAEKRLWVRVRDGEHVPVSLVWRRGTVPALEGAAEGLTSEVIEAPRELTLSLEDSAYSQSVRSMESVDDDEKLERIHSKPLRAMFITGYGAYEISSDPTFSVPRLSLLDRGVLYAVPHVRGGGEMGRAWYEQGRKLHKMNTFIDFVDATAALQRAGYADPRHTVANGGSAGGLLMGVVANMAPQLYAGIEADVPFVDALTSILDTSLPLTVTEWDEWGDPLHNSNVYRYMKDYSPYENVMDADEREQTFGTRHFPAMFITTSMNDTRVLYVEPLKWLARLQEPAAEVDAVAKIEVEAGHGGVSGRYKRWQEIAYENAWCLAAMGIED</sequence>
<comment type="caution">
    <text evidence="8">The sequence shown here is derived from an EMBL/GenBank/DDBJ whole genome shotgun (WGS) entry which is preliminary data.</text>
</comment>
<evidence type="ECO:0000256" key="2">
    <source>
        <dbReference type="ARBA" id="ARBA00022670"/>
    </source>
</evidence>
<dbReference type="AlphaFoldDB" id="A0A2N5J951"/>
<protein>
    <submittedName>
        <fullName evidence="8">Peptidase S9</fullName>
    </submittedName>
</protein>
<dbReference type="Pfam" id="PF02897">
    <property type="entry name" value="Peptidase_S9_N"/>
    <property type="match status" value="1"/>
</dbReference>
<name>A0A2N5J951_9BIFI</name>
<keyword evidence="4" id="KW-0720">Serine protease</keyword>
<dbReference type="SUPFAM" id="SSF50993">
    <property type="entry name" value="Peptidase/esterase 'gauge' domain"/>
    <property type="match status" value="1"/>
</dbReference>
<keyword evidence="9" id="KW-1185">Reference proteome</keyword>
<reference evidence="8 9" key="1">
    <citation type="submission" date="2017-07" db="EMBL/GenBank/DDBJ databases">
        <title>Bifidobacterium novel species.</title>
        <authorList>
            <person name="Lugli G.A."/>
            <person name="Milani C."/>
            <person name="Duranti S."/>
            <person name="Mangifesta M."/>
        </authorList>
    </citation>
    <scope>NUCLEOTIDE SEQUENCE [LARGE SCALE GENOMIC DNA]</scope>
    <source>
        <strain evidence="9">Uis1B</strain>
    </source>
</reference>
<dbReference type="PRINTS" id="PR00862">
    <property type="entry name" value="PROLIGOPTASE"/>
</dbReference>
<dbReference type="InterPro" id="IPR002471">
    <property type="entry name" value="Pept_S9_AS"/>
</dbReference>
<dbReference type="EMBL" id="NMWU01000025">
    <property type="protein sequence ID" value="PLS30742.1"/>
    <property type="molecule type" value="Genomic_DNA"/>
</dbReference>
<feature type="domain" description="Peptidase S9A N-terminal" evidence="7">
    <location>
        <begin position="23"/>
        <end position="309"/>
    </location>
</feature>
<feature type="region of interest" description="Disordered" evidence="5">
    <location>
        <begin position="1"/>
        <end position="31"/>
    </location>
</feature>
<evidence type="ECO:0000256" key="1">
    <source>
        <dbReference type="ARBA" id="ARBA00005228"/>
    </source>
</evidence>
<feature type="domain" description="Peptidase S9 prolyl oligopeptidase catalytic" evidence="6">
    <location>
        <begin position="612"/>
        <end position="837"/>
    </location>
</feature>
<dbReference type="Pfam" id="PF00326">
    <property type="entry name" value="Peptidase_S9"/>
    <property type="match status" value="1"/>
</dbReference>
<dbReference type="PROSITE" id="PS00708">
    <property type="entry name" value="PRO_ENDOPEP_SER"/>
    <property type="match status" value="1"/>
</dbReference>
<dbReference type="OrthoDB" id="9801421at2"/>
<dbReference type="GO" id="GO:0006508">
    <property type="term" value="P:proteolysis"/>
    <property type="evidence" value="ECO:0007669"/>
    <property type="project" value="UniProtKB-KW"/>
</dbReference>
<dbReference type="PANTHER" id="PTHR11757:SF19">
    <property type="entry name" value="PROLYL ENDOPEPTIDASE-LIKE"/>
    <property type="match status" value="1"/>
</dbReference>
<organism evidence="8 9">
    <name type="scientific">Bifidobacterium margollesii</name>
    <dbReference type="NCBI Taxonomy" id="2020964"/>
    <lineage>
        <taxon>Bacteria</taxon>
        <taxon>Bacillati</taxon>
        <taxon>Actinomycetota</taxon>
        <taxon>Actinomycetes</taxon>
        <taxon>Bifidobacteriales</taxon>
        <taxon>Bifidobacteriaceae</taxon>
        <taxon>Bifidobacterium</taxon>
    </lineage>
</organism>
<dbReference type="Gene3D" id="2.130.10.120">
    <property type="entry name" value="Prolyl oligopeptidase, N-terminal domain"/>
    <property type="match status" value="1"/>
</dbReference>
<dbReference type="Proteomes" id="UP000235050">
    <property type="component" value="Unassembled WGS sequence"/>
</dbReference>
<evidence type="ECO:0000259" key="6">
    <source>
        <dbReference type="Pfam" id="PF00326"/>
    </source>
</evidence>
<evidence type="ECO:0000256" key="4">
    <source>
        <dbReference type="ARBA" id="ARBA00022825"/>
    </source>
</evidence>
<evidence type="ECO:0000313" key="8">
    <source>
        <dbReference type="EMBL" id="PLS30742.1"/>
    </source>
</evidence>
<dbReference type="SUPFAM" id="SSF53474">
    <property type="entry name" value="alpha/beta-Hydrolases"/>
    <property type="match status" value="1"/>
</dbReference>
<dbReference type="InterPro" id="IPR002470">
    <property type="entry name" value="Peptidase_S9A"/>
</dbReference>
<dbReference type="PANTHER" id="PTHR11757">
    <property type="entry name" value="PROTEASE FAMILY S9A OLIGOPEPTIDASE"/>
    <property type="match status" value="1"/>
</dbReference>
<proteinExistence type="inferred from homology"/>
<evidence type="ECO:0000256" key="5">
    <source>
        <dbReference type="SAM" id="MobiDB-lite"/>
    </source>
</evidence>
<dbReference type="InterPro" id="IPR051543">
    <property type="entry name" value="Serine_Peptidase_S9A"/>
</dbReference>
<evidence type="ECO:0000259" key="7">
    <source>
        <dbReference type="Pfam" id="PF02897"/>
    </source>
</evidence>
<evidence type="ECO:0000256" key="3">
    <source>
        <dbReference type="ARBA" id="ARBA00022801"/>
    </source>
</evidence>
<comment type="similarity">
    <text evidence="1">Belongs to the peptidase S9A family.</text>
</comment>
<dbReference type="InterPro" id="IPR023302">
    <property type="entry name" value="Pept_S9A_N"/>
</dbReference>
<keyword evidence="3" id="KW-0378">Hydrolase</keyword>
<dbReference type="GO" id="GO:0004252">
    <property type="term" value="F:serine-type endopeptidase activity"/>
    <property type="evidence" value="ECO:0007669"/>
    <property type="project" value="InterPro"/>
</dbReference>
<keyword evidence="2" id="KW-0645">Protease</keyword>